<name>H6R6A5_NOCCG</name>
<gene>
    <name evidence="2" type="ordered locus">NOCYR_0053</name>
</gene>
<dbReference type="AlphaFoldDB" id="H6R6A5"/>
<feature type="chain" id="PRO_5003605839" description="DUF3558 domain-containing protein" evidence="1">
    <location>
        <begin position="19"/>
        <end position="189"/>
    </location>
</feature>
<keyword evidence="3" id="KW-1185">Reference proteome</keyword>
<sequence>MRRLLKHLIVGAMVPALAACSGASIGNSDLTPEPSVATSTTSSIARIDRTVRDLCKPLLEFFENELRLVNVKFGPEDNLNAPYGTFGSCSIVGRESQNGFAQVYEGGGQEASFLESVGFKRMGGYSADVWLLDKRPRRIEVSVRVGDWIGSLRIHAELAYTATGKLDITDKIVDDSVEFMIRITREIQQ</sequence>
<dbReference type="KEGG" id="ncy:NOCYR_0053"/>
<evidence type="ECO:0008006" key="4">
    <source>
        <dbReference type="Google" id="ProtNLM"/>
    </source>
</evidence>
<dbReference type="EMBL" id="FO082843">
    <property type="protein sequence ID" value="CCF60878.1"/>
    <property type="molecule type" value="Genomic_DNA"/>
</dbReference>
<protein>
    <recommendedName>
        <fullName evidence="4">DUF3558 domain-containing protein</fullName>
    </recommendedName>
</protein>
<accession>H6R6A5</accession>
<evidence type="ECO:0000313" key="2">
    <source>
        <dbReference type="EMBL" id="CCF60878.1"/>
    </source>
</evidence>
<evidence type="ECO:0000313" key="3">
    <source>
        <dbReference type="Proteomes" id="UP000008190"/>
    </source>
</evidence>
<dbReference type="STRING" id="1127134.NOCYR_0053"/>
<keyword evidence="1" id="KW-0732">Signal</keyword>
<dbReference type="HOGENOM" id="CLU_1433160_0_0_11"/>
<evidence type="ECO:0000256" key="1">
    <source>
        <dbReference type="SAM" id="SignalP"/>
    </source>
</evidence>
<dbReference type="PROSITE" id="PS51257">
    <property type="entry name" value="PROKAR_LIPOPROTEIN"/>
    <property type="match status" value="1"/>
</dbReference>
<reference evidence="2 3" key="1">
    <citation type="journal article" date="2012" name="J. Bacteriol.">
        <title>Genome sequence of the human- and animal-pathogenic strain Nocardia cyriacigeorgica GUH-2.</title>
        <authorList>
            <person name="Zoropogui A."/>
            <person name="Pujic P."/>
            <person name="Normand P."/>
            <person name="Barbe V."/>
            <person name="Beaman B."/>
            <person name="Beaman L."/>
            <person name="Boiron P."/>
            <person name="Colinon C."/>
            <person name="Deredjian A."/>
            <person name="Graindorge A."/>
            <person name="Mangenot S."/>
            <person name="Nazaret S."/>
            <person name="Neto M."/>
            <person name="Petit S."/>
            <person name="Roche D."/>
            <person name="Vallenet D."/>
            <person name="Rodriguez-Nava V."/>
            <person name="Richard Y."/>
            <person name="Cournoyer B."/>
            <person name="Blaha D."/>
        </authorList>
    </citation>
    <scope>NUCLEOTIDE SEQUENCE [LARGE SCALE GENOMIC DNA]</scope>
    <source>
        <strain evidence="2 3">GUH-2</strain>
    </source>
</reference>
<feature type="signal peptide" evidence="1">
    <location>
        <begin position="1"/>
        <end position="18"/>
    </location>
</feature>
<organism evidence="2 3">
    <name type="scientific">Nocardia cyriacigeorgica (strain GUH-2)</name>
    <dbReference type="NCBI Taxonomy" id="1127134"/>
    <lineage>
        <taxon>Bacteria</taxon>
        <taxon>Bacillati</taxon>
        <taxon>Actinomycetota</taxon>
        <taxon>Actinomycetes</taxon>
        <taxon>Mycobacteriales</taxon>
        <taxon>Nocardiaceae</taxon>
        <taxon>Nocardia</taxon>
    </lineage>
</organism>
<proteinExistence type="predicted"/>
<dbReference type="Proteomes" id="UP000008190">
    <property type="component" value="Chromosome"/>
</dbReference>